<dbReference type="Proteomes" id="UP000599523">
    <property type="component" value="Unassembled WGS sequence"/>
</dbReference>
<comment type="caution">
    <text evidence="1">The sequence shown here is derived from an EMBL/GenBank/DDBJ whole genome shotgun (WGS) entry which is preliminary data.</text>
</comment>
<accession>A0A972JAM5</accession>
<protein>
    <recommendedName>
        <fullName evidence="3">Arginine N-succinyltransferase</fullName>
    </recommendedName>
</protein>
<dbReference type="AlphaFoldDB" id="A0A972JAM5"/>
<keyword evidence="2" id="KW-1185">Reference proteome</keyword>
<evidence type="ECO:0000313" key="2">
    <source>
        <dbReference type="Proteomes" id="UP000599523"/>
    </source>
</evidence>
<reference evidence="1" key="1">
    <citation type="submission" date="2019-12" db="EMBL/GenBank/DDBJ databases">
        <title>Comparative genomics gives insights into the taxonomy of the Azoarcus-Aromatoleum group and reveals separate origins of nif in the plant-associated Azoarcus and non-plant-associated Aromatoleum sub-groups.</title>
        <authorList>
            <person name="Lafos M."/>
            <person name="Maluk M."/>
            <person name="Batista M."/>
            <person name="Junghare M."/>
            <person name="Carmona M."/>
            <person name="Faoro H."/>
            <person name="Cruz L.M."/>
            <person name="Battistoni F."/>
            <person name="De Souza E."/>
            <person name="Pedrosa F."/>
            <person name="Chen W.-M."/>
            <person name="Poole P.S."/>
            <person name="Dixon R.A."/>
            <person name="James E.K."/>
        </authorList>
    </citation>
    <scope>NUCLEOTIDE SEQUENCE</scope>
    <source>
        <strain evidence="1">NSC3</strain>
    </source>
</reference>
<proteinExistence type="predicted"/>
<gene>
    <name evidence="1" type="ORF">GPA21_06265</name>
</gene>
<dbReference type="EMBL" id="WTVM01000026">
    <property type="protein sequence ID" value="NMG02572.1"/>
    <property type="molecule type" value="Genomic_DNA"/>
</dbReference>
<name>A0A972JAM5_9RHOO</name>
<dbReference type="RefSeq" id="WP_168987356.1">
    <property type="nucleotide sequence ID" value="NZ_CAWPHM010000188.1"/>
</dbReference>
<sequence length="222" mass="24103">MSESTASRPPRRIGCLAVSGLILLAIVVSAAATLFVARTWLYPQPFEPVQLSAAEAVTLEHKLDSLTGSDASDPAPDQPGELRPEIYRERAEDRVIHFTQRELNALIARNPDLAERLALHLSQDLLSATMLVTLPPDLPVFAGQTVRVAAGLRLRFDGQRPVVIIEGVSIMGVPLPAAWLGGLKGLDLVSLYGPDAGFWRAFGEGVRDLRVEQGRLRVELAE</sequence>
<evidence type="ECO:0008006" key="3">
    <source>
        <dbReference type="Google" id="ProtNLM"/>
    </source>
</evidence>
<evidence type="ECO:0000313" key="1">
    <source>
        <dbReference type="EMBL" id="NMG02572.1"/>
    </source>
</evidence>
<organism evidence="1 2">
    <name type="scientific">Azoarcus taiwanensis</name>
    <dbReference type="NCBI Taxonomy" id="666964"/>
    <lineage>
        <taxon>Bacteria</taxon>
        <taxon>Pseudomonadati</taxon>
        <taxon>Pseudomonadota</taxon>
        <taxon>Betaproteobacteria</taxon>
        <taxon>Rhodocyclales</taxon>
        <taxon>Zoogloeaceae</taxon>
        <taxon>Azoarcus</taxon>
    </lineage>
</organism>